<dbReference type="PANTHER" id="PTHR12834">
    <property type="entry name" value="SIGNAL RECOGNITION PARTICLE 9 KDA PROTEIN"/>
    <property type="match status" value="1"/>
</dbReference>
<sequence>MVYIKRWPSFHAQCLDLHKRSPAKTRYLIKTSPSASWLILKVTNDDTCLKYRTRSSIILNRFEAFTRELTGAMAGLEPAAAAAGAAAHDGMDEDAVGVDAQTPAAAAQGHSQAKDAKGTKAATAGQAGGEGATTTSASSSSKKKKKKGGKK</sequence>
<dbReference type="STRING" id="215250.A0A316YCM0"/>
<dbReference type="PANTHER" id="PTHR12834:SF12">
    <property type="entry name" value="SIGNAL RECOGNITION PARTICLE 9 KDA PROTEIN"/>
    <property type="match status" value="1"/>
</dbReference>
<dbReference type="InterPro" id="IPR039432">
    <property type="entry name" value="SRP9_dom"/>
</dbReference>
<dbReference type="RefSeq" id="XP_025374200.1">
    <property type="nucleotide sequence ID" value="XM_025522818.1"/>
</dbReference>
<evidence type="ECO:0000256" key="1">
    <source>
        <dbReference type="SAM" id="MobiDB-lite"/>
    </source>
</evidence>
<feature type="domain" description="SRP9" evidence="2">
    <location>
        <begin position="4"/>
        <end position="70"/>
    </location>
</feature>
<protein>
    <recommendedName>
        <fullName evidence="2">SRP9 domain-containing protein</fullName>
    </recommendedName>
</protein>
<dbReference type="InterPro" id="IPR009018">
    <property type="entry name" value="Signal_recog_particle_SRP9/14"/>
</dbReference>
<dbReference type="GeneID" id="37044734"/>
<evidence type="ECO:0000313" key="4">
    <source>
        <dbReference type="Proteomes" id="UP000245768"/>
    </source>
</evidence>
<dbReference type="InParanoid" id="A0A316YCM0"/>
<evidence type="ECO:0000259" key="2">
    <source>
        <dbReference type="Pfam" id="PF05486"/>
    </source>
</evidence>
<dbReference type="Proteomes" id="UP000245768">
    <property type="component" value="Unassembled WGS sequence"/>
</dbReference>
<dbReference type="SUPFAM" id="SSF54762">
    <property type="entry name" value="Signal recognition particle alu RNA binding heterodimer, SRP9/14"/>
    <property type="match status" value="1"/>
</dbReference>
<dbReference type="Pfam" id="PF05486">
    <property type="entry name" value="SRP9-21"/>
    <property type="match status" value="1"/>
</dbReference>
<dbReference type="InterPro" id="IPR039914">
    <property type="entry name" value="SRP9-like"/>
</dbReference>
<dbReference type="GO" id="GO:0006614">
    <property type="term" value="P:SRP-dependent cotranslational protein targeting to membrane"/>
    <property type="evidence" value="ECO:0007669"/>
    <property type="project" value="InterPro"/>
</dbReference>
<feature type="region of interest" description="Disordered" evidence="1">
    <location>
        <begin position="81"/>
        <end position="151"/>
    </location>
</feature>
<dbReference type="EMBL" id="KZ819641">
    <property type="protein sequence ID" value="PWN87002.1"/>
    <property type="molecule type" value="Genomic_DNA"/>
</dbReference>
<accession>A0A316YCM0</accession>
<keyword evidence="4" id="KW-1185">Reference proteome</keyword>
<dbReference type="AlphaFoldDB" id="A0A316YCM0"/>
<proteinExistence type="predicted"/>
<reference evidence="3 4" key="1">
    <citation type="journal article" date="2018" name="Mol. Biol. Evol.">
        <title>Broad Genomic Sampling Reveals a Smut Pathogenic Ancestry of the Fungal Clade Ustilaginomycotina.</title>
        <authorList>
            <person name="Kijpornyongpan T."/>
            <person name="Mondo S.J."/>
            <person name="Barry K."/>
            <person name="Sandor L."/>
            <person name="Lee J."/>
            <person name="Lipzen A."/>
            <person name="Pangilinan J."/>
            <person name="LaButti K."/>
            <person name="Hainaut M."/>
            <person name="Henrissat B."/>
            <person name="Grigoriev I.V."/>
            <person name="Spatafora J.W."/>
            <person name="Aime M.C."/>
        </authorList>
    </citation>
    <scope>NUCLEOTIDE SEQUENCE [LARGE SCALE GENOMIC DNA]</scope>
    <source>
        <strain evidence="3 4">MCA 4198</strain>
    </source>
</reference>
<feature type="compositionally biased region" description="Basic residues" evidence="1">
    <location>
        <begin position="141"/>
        <end position="151"/>
    </location>
</feature>
<organism evidence="3 4">
    <name type="scientific">Acaromyces ingoldii</name>
    <dbReference type="NCBI Taxonomy" id="215250"/>
    <lineage>
        <taxon>Eukaryota</taxon>
        <taxon>Fungi</taxon>
        <taxon>Dikarya</taxon>
        <taxon>Basidiomycota</taxon>
        <taxon>Ustilaginomycotina</taxon>
        <taxon>Exobasidiomycetes</taxon>
        <taxon>Exobasidiales</taxon>
        <taxon>Cryptobasidiaceae</taxon>
        <taxon>Acaromyces</taxon>
    </lineage>
</organism>
<dbReference type="GO" id="GO:0008312">
    <property type="term" value="F:7S RNA binding"/>
    <property type="evidence" value="ECO:0007669"/>
    <property type="project" value="InterPro"/>
</dbReference>
<gene>
    <name evidence="3" type="ORF">FA10DRAFT_269615</name>
</gene>
<evidence type="ECO:0000313" key="3">
    <source>
        <dbReference type="EMBL" id="PWN87002.1"/>
    </source>
</evidence>
<dbReference type="OrthoDB" id="360923at2759"/>
<name>A0A316YCM0_9BASI</name>
<dbReference type="Gene3D" id="3.30.720.10">
    <property type="entry name" value="Signal recognition particle alu RNA binding heterodimer, srp9/1"/>
    <property type="match status" value="1"/>
</dbReference>
<dbReference type="GO" id="GO:0005786">
    <property type="term" value="C:signal recognition particle, endoplasmic reticulum targeting"/>
    <property type="evidence" value="ECO:0007669"/>
    <property type="project" value="TreeGrafter"/>
</dbReference>